<dbReference type="GO" id="GO:0000127">
    <property type="term" value="C:transcription factor TFIIIC complex"/>
    <property type="evidence" value="ECO:0007669"/>
    <property type="project" value="InterPro"/>
</dbReference>
<evidence type="ECO:0000256" key="1">
    <source>
        <dbReference type="ARBA" id="ARBA00004123"/>
    </source>
</evidence>
<evidence type="ECO:0000259" key="7">
    <source>
        <dbReference type="Pfam" id="PF17682"/>
    </source>
</evidence>
<dbReference type="GO" id="GO:0001002">
    <property type="term" value="F:RNA polymerase III type 1 promoter sequence-specific DNA binding"/>
    <property type="evidence" value="ECO:0007669"/>
    <property type="project" value="TreeGrafter"/>
</dbReference>
<gene>
    <name evidence="8" type="ORF">BCR36DRAFT_402605</name>
</gene>
<dbReference type="OrthoDB" id="5598268at2759"/>
<dbReference type="STRING" id="1754191.A0A1Y1VHV4"/>
<feature type="domain" description="Transcription factor IIIC subunit Tfc1/Sfc1 triple barrel" evidence="7">
    <location>
        <begin position="22"/>
        <end position="124"/>
    </location>
</feature>
<organism evidence="8 9">
    <name type="scientific">Piromyces finnis</name>
    <dbReference type="NCBI Taxonomy" id="1754191"/>
    <lineage>
        <taxon>Eukaryota</taxon>
        <taxon>Fungi</taxon>
        <taxon>Fungi incertae sedis</taxon>
        <taxon>Chytridiomycota</taxon>
        <taxon>Chytridiomycota incertae sedis</taxon>
        <taxon>Neocallimastigomycetes</taxon>
        <taxon>Neocallimastigales</taxon>
        <taxon>Neocallimastigaceae</taxon>
        <taxon>Piromyces</taxon>
    </lineage>
</organism>
<feature type="region of interest" description="Disordered" evidence="5">
    <location>
        <begin position="478"/>
        <end position="511"/>
    </location>
</feature>
<dbReference type="InterPro" id="IPR019136">
    <property type="entry name" value="TF_IIIC_su-5_HTH"/>
</dbReference>
<keyword evidence="3" id="KW-0804">Transcription</keyword>
<name>A0A1Y1VHV4_9FUNG</name>
<evidence type="ECO:0000259" key="6">
    <source>
        <dbReference type="Pfam" id="PF09734"/>
    </source>
</evidence>
<evidence type="ECO:0000256" key="4">
    <source>
        <dbReference type="ARBA" id="ARBA00023242"/>
    </source>
</evidence>
<dbReference type="PANTHER" id="PTHR13230:SF5">
    <property type="entry name" value="GENERAL TRANSCRIPTION FACTOR 3C POLYPEPTIDE 5"/>
    <property type="match status" value="1"/>
</dbReference>
<dbReference type="Proteomes" id="UP000193719">
    <property type="component" value="Unassembled WGS sequence"/>
</dbReference>
<evidence type="ECO:0000313" key="9">
    <source>
        <dbReference type="Proteomes" id="UP000193719"/>
    </source>
</evidence>
<dbReference type="GO" id="GO:0006384">
    <property type="term" value="P:transcription initiation at RNA polymerase III promoter"/>
    <property type="evidence" value="ECO:0007669"/>
    <property type="project" value="InterPro"/>
</dbReference>
<feature type="region of interest" description="Disordered" evidence="5">
    <location>
        <begin position="427"/>
        <end position="465"/>
    </location>
</feature>
<keyword evidence="9" id="KW-1185">Reference proteome</keyword>
<dbReference type="Gene3D" id="3.30.200.160">
    <property type="entry name" value="TFIIIC, subcomplex tauA, subunit Sfc1, barrel domain"/>
    <property type="match status" value="1"/>
</dbReference>
<comment type="caution">
    <text evidence="8">The sequence shown here is derived from an EMBL/GenBank/DDBJ whole genome shotgun (WGS) entry which is preliminary data.</text>
</comment>
<keyword evidence="4" id="KW-0539">Nucleus</keyword>
<evidence type="ECO:0000256" key="5">
    <source>
        <dbReference type="SAM" id="MobiDB-lite"/>
    </source>
</evidence>
<dbReference type="Pfam" id="PF17682">
    <property type="entry name" value="Tau95_N"/>
    <property type="match status" value="1"/>
</dbReference>
<accession>A0A1Y1VHV4</accession>
<protein>
    <recommendedName>
        <fullName evidence="10">Transcription factor IIIC subunit 5 HTH domain-containing protein</fullName>
    </recommendedName>
</protein>
<reference evidence="8 9" key="1">
    <citation type="submission" date="2016-08" db="EMBL/GenBank/DDBJ databases">
        <title>Genomes of anaerobic fungi encode conserved fungal cellulosomes for biomass hydrolysis.</title>
        <authorList>
            <consortium name="DOE Joint Genome Institute"/>
            <person name="Haitjema C.H."/>
            <person name="Gilmore S.P."/>
            <person name="Henske J.K."/>
            <person name="Solomon K.V."/>
            <person name="De Groot R."/>
            <person name="Kuo A."/>
            <person name="Mondo S.J."/>
            <person name="Salamov A.A."/>
            <person name="Labutti K."/>
            <person name="Zhao Z."/>
            <person name="Chiniquy J."/>
            <person name="Barry K."/>
            <person name="Brewer H.M."/>
            <person name="Purvine S.O."/>
            <person name="Wright A.T."/>
            <person name="Boxma B."/>
            <person name="Van Alen T."/>
            <person name="Hackstein J.H."/>
            <person name="Baker S.E."/>
            <person name="Grigoriev I.V."/>
            <person name="O'Malley M.A."/>
        </authorList>
    </citation>
    <scope>NUCLEOTIDE SEQUENCE [LARGE SCALE GENOMIC DNA]</scope>
    <source>
        <strain evidence="9">finn</strain>
    </source>
</reference>
<feature type="compositionally biased region" description="Acidic residues" evidence="5">
    <location>
        <begin position="486"/>
        <end position="511"/>
    </location>
</feature>
<feature type="compositionally biased region" description="Acidic residues" evidence="5">
    <location>
        <begin position="436"/>
        <end position="453"/>
    </location>
</feature>
<dbReference type="GO" id="GO:0001003">
    <property type="term" value="F:RNA polymerase III type 2 promoter sequence-specific DNA binding"/>
    <property type="evidence" value="ECO:0007669"/>
    <property type="project" value="TreeGrafter"/>
</dbReference>
<dbReference type="InterPro" id="IPR041499">
    <property type="entry name" value="Tfc1/Sfc1_N"/>
</dbReference>
<dbReference type="AlphaFoldDB" id="A0A1Y1VHV4"/>
<dbReference type="InterPro" id="IPR042536">
    <property type="entry name" value="TFIIIC_tauA_Sfc1"/>
</dbReference>
<sequence length="511" mass="58882">MENGLKYKEAQIYPFPLKEYCSIEFPGYVKDINKVYKMLGGMESICQAFKDSSVLELRYRPTSPFCHPINGEIMKTVNPLLKITRRRKKAKKPGEKPGPWEISYKIVGVVTKVGRFRGMSDYQIIPKFSYDMPKLAKAIKDLDVDKLESYKNITDNNKNELCNIPAPVFTSIEWPQNYGYLQLTSVVKVFVKKKDEEPVLKLINRSKKTKLIIATVDLSDPNCQIPTKPPAAATAHSKYISSTYVNEISELFDKRPVWSRIALVNNLSEDSIKRIKQLLPLVSYTVVHGAFRDCWIKYGVDPRISDEFRIYQTMDIRNIKGPRPLNRAKRHNINESESSKLFLNISLGRNTPKENKPKRNIISHIFNGKTFSGNIIYQLCDLSDAKLKKMVHTKKGLLKEFNDRDGWYTRQKLDKIREELRRKVQKLMEDNNNNENVDDIESDYEESEEDNETEQSASTTAESINKSIKELMKNLSVNNSSVENSNDIDDDDDDYYNDVFGDDDDSSSDNN</sequence>
<feature type="domain" description="Transcription factor IIIC subunit 5 HTH" evidence="6">
    <location>
        <begin position="164"/>
        <end position="317"/>
    </location>
</feature>
<keyword evidence="2" id="KW-0238">DNA-binding</keyword>
<evidence type="ECO:0000313" key="8">
    <source>
        <dbReference type="EMBL" id="ORX56619.1"/>
    </source>
</evidence>
<dbReference type="Pfam" id="PF09734">
    <property type="entry name" value="Tau95"/>
    <property type="match status" value="1"/>
</dbReference>
<dbReference type="InterPro" id="IPR040454">
    <property type="entry name" value="TF_IIIC_Tfc1/Sfc1"/>
</dbReference>
<dbReference type="GO" id="GO:0005634">
    <property type="term" value="C:nucleus"/>
    <property type="evidence" value="ECO:0007669"/>
    <property type="project" value="UniProtKB-SubCell"/>
</dbReference>
<comment type="subcellular location">
    <subcellularLocation>
        <location evidence="1">Nucleus</location>
    </subcellularLocation>
</comment>
<evidence type="ECO:0000256" key="2">
    <source>
        <dbReference type="ARBA" id="ARBA00023125"/>
    </source>
</evidence>
<reference evidence="8 9" key="2">
    <citation type="submission" date="2016-08" db="EMBL/GenBank/DDBJ databases">
        <title>Pervasive Adenine N6-methylation of Active Genes in Fungi.</title>
        <authorList>
            <consortium name="DOE Joint Genome Institute"/>
            <person name="Mondo S.J."/>
            <person name="Dannebaum R.O."/>
            <person name="Kuo R.C."/>
            <person name="Labutti K."/>
            <person name="Haridas S."/>
            <person name="Kuo A."/>
            <person name="Salamov A."/>
            <person name="Ahrendt S.R."/>
            <person name="Lipzen A."/>
            <person name="Sullivan W."/>
            <person name="Andreopoulos W.B."/>
            <person name="Clum A."/>
            <person name="Lindquist E."/>
            <person name="Daum C."/>
            <person name="Ramamoorthy G.K."/>
            <person name="Gryganskyi A."/>
            <person name="Culley D."/>
            <person name="Magnuson J.K."/>
            <person name="James T.Y."/>
            <person name="O'Malley M.A."/>
            <person name="Stajich J.E."/>
            <person name="Spatafora J.W."/>
            <person name="Visel A."/>
            <person name="Grigoriev I.V."/>
        </authorList>
    </citation>
    <scope>NUCLEOTIDE SEQUENCE [LARGE SCALE GENOMIC DNA]</scope>
    <source>
        <strain evidence="9">finn</strain>
    </source>
</reference>
<dbReference type="EMBL" id="MCFH01000007">
    <property type="protein sequence ID" value="ORX56619.1"/>
    <property type="molecule type" value="Genomic_DNA"/>
</dbReference>
<evidence type="ECO:0000256" key="3">
    <source>
        <dbReference type="ARBA" id="ARBA00023163"/>
    </source>
</evidence>
<proteinExistence type="predicted"/>
<evidence type="ECO:0008006" key="10">
    <source>
        <dbReference type="Google" id="ProtNLM"/>
    </source>
</evidence>
<dbReference type="PANTHER" id="PTHR13230">
    <property type="entry name" value="GENERAL TRANSCRIPTION FACTOR IIIC, POLYPEPTIDE 5"/>
    <property type="match status" value="1"/>
</dbReference>